<keyword evidence="9" id="KW-1185">Reference proteome</keyword>
<dbReference type="InterPro" id="IPR051795">
    <property type="entry name" value="Glycosyl_Hydrlase_43"/>
</dbReference>
<protein>
    <submittedName>
        <fullName evidence="8">Glycosyl hydrolase family 43 protein</fullName>
    </submittedName>
</protein>
<sequence>MISLRRLLPIGLLELLLVTRGIDAAPTDRPIFALDSRAATKSPLLSQSFPDPSIMRDTDGTWYAFATAGNGKNAQTAKAPAPGGPWTYLDEDVLPDPGSWTDGKNTWAPDVRRTTGGTYVMYYSGELANNTAHHCVGVATAKSIVGPYQPHDEPLVCHIDAGGAIDPSGFVDAATGKRYVVYKIDGNSIGHGGSCGNTKAPIVPTPIMLLELAADGTTPVGQPVQILDRTDADGPLVEAPSLVRTADGKYILFFSSHCWDTQEYDVKYAVSSDGVLGPYVRTESGSLIKTGDYGVTAPGGATSVEGGGSLVFHADCDAGRCLFETGFSVKGTNVVVS</sequence>
<reference evidence="8" key="1">
    <citation type="submission" date="2022-07" db="EMBL/GenBank/DDBJ databases">
        <title>Fungi with potential for degradation of polypropylene.</title>
        <authorList>
            <person name="Gostincar C."/>
        </authorList>
    </citation>
    <scope>NUCLEOTIDE SEQUENCE</scope>
    <source>
        <strain evidence="8">EXF-13308</strain>
    </source>
</reference>
<gene>
    <name evidence="8" type="ORF">NKR23_g6325</name>
</gene>
<accession>A0AA38VPB1</accession>
<evidence type="ECO:0000256" key="4">
    <source>
        <dbReference type="PIRSR" id="PIRSR606710-1"/>
    </source>
</evidence>
<feature type="chain" id="PRO_5041452520" evidence="7">
    <location>
        <begin position="25"/>
        <end position="337"/>
    </location>
</feature>
<organism evidence="8 9">
    <name type="scientific">Pleurostoma richardsiae</name>
    <dbReference type="NCBI Taxonomy" id="41990"/>
    <lineage>
        <taxon>Eukaryota</taxon>
        <taxon>Fungi</taxon>
        <taxon>Dikarya</taxon>
        <taxon>Ascomycota</taxon>
        <taxon>Pezizomycotina</taxon>
        <taxon>Sordariomycetes</taxon>
        <taxon>Sordariomycetidae</taxon>
        <taxon>Calosphaeriales</taxon>
        <taxon>Pleurostomataceae</taxon>
        <taxon>Pleurostoma</taxon>
    </lineage>
</organism>
<dbReference type="GO" id="GO:0005975">
    <property type="term" value="P:carbohydrate metabolic process"/>
    <property type="evidence" value="ECO:0007669"/>
    <property type="project" value="InterPro"/>
</dbReference>
<evidence type="ECO:0000256" key="3">
    <source>
        <dbReference type="ARBA" id="ARBA00023295"/>
    </source>
</evidence>
<dbReference type="CDD" id="cd08999">
    <property type="entry name" value="GH43_ABN-like"/>
    <property type="match status" value="1"/>
</dbReference>
<feature type="site" description="Important for catalytic activity, responsible for pKa modulation of the active site Glu and correct orientation of both the proton donor and substrate" evidence="5">
    <location>
        <position position="166"/>
    </location>
</feature>
<keyword evidence="7" id="KW-0732">Signal</keyword>
<evidence type="ECO:0000313" key="9">
    <source>
        <dbReference type="Proteomes" id="UP001174694"/>
    </source>
</evidence>
<feature type="active site" description="Proton donor" evidence="4">
    <location>
        <position position="238"/>
    </location>
</feature>
<evidence type="ECO:0000256" key="2">
    <source>
        <dbReference type="ARBA" id="ARBA00022801"/>
    </source>
</evidence>
<feature type="signal peptide" evidence="7">
    <location>
        <begin position="1"/>
        <end position="24"/>
    </location>
</feature>
<comment type="similarity">
    <text evidence="1 6">Belongs to the glycosyl hydrolase 43 family.</text>
</comment>
<dbReference type="PANTHER" id="PTHR42812">
    <property type="entry name" value="BETA-XYLOSIDASE"/>
    <property type="match status" value="1"/>
</dbReference>
<dbReference type="Gene3D" id="2.115.10.20">
    <property type="entry name" value="Glycosyl hydrolase domain, family 43"/>
    <property type="match status" value="1"/>
</dbReference>
<evidence type="ECO:0000313" key="8">
    <source>
        <dbReference type="EMBL" id="KAJ9143727.1"/>
    </source>
</evidence>
<evidence type="ECO:0000256" key="6">
    <source>
        <dbReference type="RuleBase" id="RU361187"/>
    </source>
</evidence>
<dbReference type="InterPro" id="IPR006710">
    <property type="entry name" value="Glyco_hydro_43"/>
</dbReference>
<dbReference type="Proteomes" id="UP001174694">
    <property type="component" value="Unassembled WGS sequence"/>
</dbReference>
<evidence type="ECO:0000256" key="7">
    <source>
        <dbReference type="SAM" id="SignalP"/>
    </source>
</evidence>
<dbReference type="GO" id="GO:0004553">
    <property type="term" value="F:hydrolase activity, hydrolyzing O-glycosyl compounds"/>
    <property type="evidence" value="ECO:0007669"/>
    <property type="project" value="InterPro"/>
</dbReference>
<evidence type="ECO:0000256" key="5">
    <source>
        <dbReference type="PIRSR" id="PIRSR606710-2"/>
    </source>
</evidence>
<comment type="caution">
    <text evidence="8">The sequence shown here is derived from an EMBL/GenBank/DDBJ whole genome shotgun (WGS) entry which is preliminary data.</text>
</comment>
<dbReference type="PANTHER" id="PTHR42812:SF5">
    <property type="entry name" value="ENDO-ARABINASE"/>
    <property type="match status" value="1"/>
</dbReference>
<keyword evidence="2 6" id="KW-0378">Hydrolase</keyword>
<dbReference type="AlphaFoldDB" id="A0AA38VPB1"/>
<name>A0AA38VPB1_9PEZI</name>
<proteinExistence type="inferred from homology"/>
<dbReference type="Pfam" id="PF04616">
    <property type="entry name" value="Glyco_hydro_43"/>
    <property type="match status" value="1"/>
</dbReference>
<keyword evidence="3 6" id="KW-0326">Glycosidase</keyword>
<dbReference type="SUPFAM" id="SSF75005">
    <property type="entry name" value="Arabinanase/levansucrase/invertase"/>
    <property type="match status" value="1"/>
</dbReference>
<dbReference type="EMBL" id="JANBVO010000018">
    <property type="protein sequence ID" value="KAJ9143727.1"/>
    <property type="molecule type" value="Genomic_DNA"/>
</dbReference>
<evidence type="ECO:0000256" key="1">
    <source>
        <dbReference type="ARBA" id="ARBA00009865"/>
    </source>
</evidence>
<feature type="active site" description="Proton acceptor" evidence="4">
    <location>
        <position position="51"/>
    </location>
</feature>
<dbReference type="InterPro" id="IPR023296">
    <property type="entry name" value="Glyco_hydro_beta-prop_sf"/>
</dbReference>